<dbReference type="AlphaFoldDB" id="A0A3S1DXG1"/>
<sequence>MKKISFVILVFILLIILSSCSREKDFRNIIWGMTISEVKNAETLKLEPPKEGGKLKVLEYKYTSTFSEDSYVMYMFLEESNYTLSSGGYWYYIDQAEKRKSLIETIKSEKSEIYGNGKKFENSNFSGYIWEFDGTVLSVFDDIGAEAVVEIYLDKEYINTLAEITGRK</sequence>
<keyword evidence="2" id="KW-1185">Reference proteome</keyword>
<dbReference type="RefSeq" id="WP_127191263.1">
    <property type="nucleotide sequence ID" value="NZ_RZNY01000004.1"/>
</dbReference>
<name>A0A3S1DXG1_9BACL</name>
<evidence type="ECO:0000313" key="2">
    <source>
        <dbReference type="Proteomes" id="UP000279446"/>
    </source>
</evidence>
<proteinExistence type="predicted"/>
<reference evidence="1 2" key="1">
    <citation type="submission" date="2018-12" db="EMBL/GenBank/DDBJ databases">
        <authorList>
            <person name="Sun L."/>
            <person name="Chen Z."/>
        </authorList>
    </citation>
    <scope>NUCLEOTIDE SEQUENCE [LARGE SCALE GENOMIC DNA]</scope>
    <source>
        <strain evidence="1 2">DSM 15890</strain>
    </source>
</reference>
<accession>A0A3S1DXG1</accession>
<dbReference type="Proteomes" id="UP000279446">
    <property type="component" value="Unassembled WGS sequence"/>
</dbReference>
<gene>
    <name evidence="1" type="ORF">EJP82_06660</name>
</gene>
<dbReference type="OrthoDB" id="9915887at2"/>
<comment type="caution">
    <text evidence="1">The sequence shown here is derived from an EMBL/GenBank/DDBJ whole genome shotgun (WGS) entry which is preliminary data.</text>
</comment>
<protein>
    <submittedName>
        <fullName evidence="1">Uncharacterized protein</fullName>
    </submittedName>
</protein>
<dbReference type="EMBL" id="RZNY01000004">
    <property type="protein sequence ID" value="RUT47386.1"/>
    <property type="molecule type" value="Genomic_DNA"/>
</dbReference>
<dbReference type="PROSITE" id="PS51257">
    <property type="entry name" value="PROKAR_LIPOPROTEIN"/>
    <property type="match status" value="1"/>
</dbReference>
<evidence type="ECO:0000313" key="1">
    <source>
        <dbReference type="EMBL" id="RUT47386.1"/>
    </source>
</evidence>
<organism evidence="1 2">
    <name type="scientific">Paenibacillus anaericanus</name>
    <dbReference type="NCBI Taxonomy" id="170367"/>
    <lineage>
        <taxon>Bacteria</taxon>
        <taxon>Bacillati</taxon>
        <taxon>Bacillota</taxon>
        <taxon>Bacilli</taxon>
        <taxon>Bacillales</taxon>
        <taxon>Paenibacillaceae</taxon>
        <taxon>Paenibacillus</taxon>
    </lineage>
</organism>